<keyword evidence="3" id="KW-1185">Reference proteome</keyword>
<evidence type="ECO:0000313" key="3">
    <source>
        <dbReference type="Proteomes" id="UP000823388"/>
    </source>
</evidence>
<reference evidence="2" key="1">
    <citation type="submission" date="2020-05" db="EMBL/GenBank/DDBJ databases">
        <title>WGS assembly of Panicum virgatum.</title>
        <authorList>
            <person name="Lovell J.T."/>
            <person name="Jenkins J."/>
            <person name="Shu S."/>
            <person name="Juenger T.E."/>
            <person name="Schmutz J."/>
        </authorList>
    </citation>
    <scope>NUCLEOTIDE SEQUENCE</scope>
    <source>
        <strain evidence="2">AP13</strain>
    </source>
</reference>
<dbReference type="AlphaFoldDB" id="A0A8T0NIH6"/>
<evidence type="ECO:0000256" key="1">
    <source>
        <dbReference type="SAM" id="MobiDB-lite"/>
    </source>
</evidence>
<comment type="caution">
    <text evidence="2">The sequence shown here is derived from an EMBL/GenBank/DDBJ whole genome shotgun (WGS) entry which is preliminary data.</text>
</comment>
<gene>
    <name evidence="2" type="ORF">PVAP13_9KG051200</name>
</gene>
<feature type="region of interest" description="Disordered" evidence="1">
    <location>
        <begin position="44"/>
        <end position="64"/>
    </location>
</feature>
<organism evidence="2 3">
    <name type="scientific">Panicum virgatum</name>
    <name type="common">Blackwell switchgrass</name>
    <dbReference type="NCBI Taxonomy" id="38727"/>
    <lineage>
        <taxon>Eukaryota</taxon>
        <taxon>Viridiplantae</taxon>
        <taxon>Streptophyta</taxon>
        <taxon>Embryophyta</taxon>
        <taxon>Tracheophyta</taxon>
        <taxon>Spermatophyta</taxon>
        <taxon>Magnoliopsida</taxon>
        <taxon>Liliopsida</taxon>
        <taxon>Poales</taxon>
        <taxon>Poaceae</taxon>
        <taxon>PACMAD clade</taxon>
        <taxon>Panicoideae</taxon>
        <taxon>Panicodae</taxon>
        <taxon>Paniceae</taxon>
        <taxon>Panicinae</taxon>
        <taxon>Panicum</taxon>
        <taxon>Panicum sect. Hiantes</taxon>
    </lineage>
</organism>
<feature type="region of interest" description="Disordered" evidence="1">
    <location>
        <begin position="80"/>
        <end position="123"/>
    </location>
</feature>
<proteinExistence type="predicted"/>
<name>A0A8T0NIH6_PANVG</name>
<dbReference type="Proteomes" id="UP000823388">
    <property type="component" value="Chromosome 9K"/>
</dbReference>
<accession>A0A8T0NIH6</accession>
<evidence type="ECO:0000313" key="2">
    <source>
        <dbReference type="EMBL" id="KAG2546896.1"/>
    </source>
</evidence>
<dbReference type="EMBL" id="CM029053">
    <property type="protein sequence ID" value="KAG2546896.1"/>
    <property type="molecule type" value="Genomic_DNA"/>
</dbReference>
<protein>
    <submittedName>
        <fullName evidence="2">Uncharacterized protein</fullName>
    </submittedName>
</protein>
<sequence>MGEHPRGRGRRTAHGEAMRALRGARDLYVRGIRGLDRLLAAASPRRAGVGRPTSRVFGTGGDRDSEELMRELVRAMQARRGAAASAGAGGSGKAEAAAPAVKSRGTTPLERINEDAAVVDPSS</sequence>